<evidence type="ECO:0000313" key="1">
    <source>
        <dbReference type="EMBL" id="KAL2058458.1"/>
    </source>
</evidence>
<keyword evidence="2" id="KW-1185">Reference proteome</keyword>
<organism evidence="1 2">
    <name type="scientific">Lepraria finkii</name>
    <dbReference type="NCBI Taxonomy" id="1340010"/>
    <lineage>
        <taxon>Eukaryota</taxon>
        <taxon>Fungi</taxon>
        <taxon>Dikarya</taxon>
        <taxon>Ascomycota</taxon>
        <taxon>Pezizomycotina</taxon>
        <taxon>Lecanoromycetes</taxon>
        <taxon>OSLEUM clade</taxon>
        <taxon>Lecanoromycetidae</taxon>
        <taxon>Lecanorales</taxon>
        <taxon>Lecanorineae</taxon>
        <taxon>Stereocaulaceae</taxon>
        <taxon>Lepraria</taxon>
    </lineage>
</organism>
<gene>
    <name evidence="1" type="ORF">ABVK25_001186</name>
</gene>
<comment type="caution">
    <text evidence="1">The sequence shown here is derived from an EMBL/GenBank/DDBJ whole genome shotgun (WGS) entry which is preliminary data.</text>
</comment>
<name>A0ABR4BL72_9LECA</name>
<reference evidence="1 2" key="1">
    <citation type="submission" date="2024-09" db="EMBL/GenBank/DDBJ databases">
        <title>Rethinking Asexuality: The Enigmatic Case of Functional Sexual Genes in Lepraria (Stereocaulaceae).</title>
        <authorList>
            <person name="Doellman M."/>
            <person name="Sun Y."/>
            <person name="Barcenas-Pena A."/>
            <person name="Lumbsch H.T."/>
            <person name="Grewe F."/>
        </authorList>
    </citation>
    <scope>NUCLEOTIDE SEQUENCE [LARGE SCALE GENOMIC DNA]</scope>
    <source>
        <strain evidence="1 2">Grewe 0041</strain>
    </source>
</reference>
<dbReference type="Proteomes" id="UP001590951">
    <property type="component" value="Unassembled WGS sequence"/>
</dbReference>
<evidence type="ECO:0000313" key="2">
    <source>
        <dbReference type="Proteomes" id="UP001590951"/>
    </source>
</evidence>
<dbReference type="EMBL" id="JBHFEH010000002">
    <property type="protein sequence ID" value="KAL2058458.1"/>
    <property type="molecule type" value="Genomic_DNA"/>
</dbReference>
<proteinExistence type="predicted"/>
<sequence>MRCMCPCVFNKPSGSPSSRPQTLVIRLNLRDHMTVFHGNTRSRRFKGFHAKSYTPAEMPLYQEIILADTQLAKTTSSITKIRISNRDSCSLSIRVPELVRGRILKRFGGDHDADKMTGVDDGP</sequence>
<protein>
    <submittedName>
        <fullName evidence="1">Uncharacterized protein</fullName>
    </submittedName>
</protein>
<accession>A0ABR4BL72</accession>